<accession>A0A0S1SJL6</accession>
<gene>
    <name evidence="1" type="ORF">PeribacterD1_0697</name>
</gene>
<dbReference type="STRING" id="1735162.PeribacterB2_0697"/>
<accession>A0A0S1SSL2</accession>
<dbReference type="KEGG" id="prf:PeribacterA2_0696"/>
<name>A0A0S1SL73_9BACT</name>
<dbReference type="AlphaFoldDB" id="A0A0S1SL73"/>
<sequence length="562" mass="64982">MEQICRNGWCKQPFEIAEGDLTFYESVSPVFSGLKQLIPPPTRCPQCRQQLRLSFRNERKLYRRTCDLTGKPILSIYAPDMPYKVYDRDAWWGDQWEALSYGRAYDFSKTMRQQLRELYAEVPHVGLYNTNIENSSYTNYALNQKNCYLIFGAGDNEDCLYGKFVVYCKDCVDCLAVYSSELCYEGVASEQCYGCRFFVNCRNCRNCTMIEDCLGCTDCIGCFGLRAKQYCIFNKQYSAQEYARLTKEYSALSQGGIGYLRQTLSEIKASLPHPHAHIYASENCTGDSVYNSKNCSNAFDCKDCEDCRNVYFAPKTLCTQDCAFCAPDGDRYCYSVCSTVDLESSMACFYVWYGSNIYYSLECHHNSNIFGCVGLKNKRYCILNKQYTKDEYENLVAKIIASMRASGEWGEYLPADLSPFAYNETIAQEYFPLTKESAMQNGWRWRDETEEAPKTGKTIPGHKLPEDIAGVPDDILNWPIVCEATARPFQIVKQELDFYRKMQLPVPHLHPDERHKQRMASRNPYKLWKRQCAKCKKGIETTYAPERPEIVYCEECYLKEVY</sequence>
<evidence type="ECO:0000313" key="1">
    <source>
        <dbReference type="EMBL" id="ALM13371.1"/>
    </source>
</evidence>
<reference evidence="2" key="1">
    <citation type="submission" date="2015-10" db="EMBL/GenBank/DDBJ databases">
        <title>Analysis of five complete genome sequences for members of the class Peribacteria in the recently recognized Peregrinibacteria bacterial phylum.</title>
        <authorList>
            <person name="Anantharaman K."/>
            <person name="Brown C.T."/>
            <person name="Burstein D."/>
            <person name="Castelle C.J."/>
            <person name="Probst A.J."/>
            <person name="Thomas B.C."/>
            <person name="Williams K.H."/>
            <person name="Banfield J.F."/>
        </authorList>
    </citation>
    <scope>NUCLEOTIDE SEQUENCE [LARGE SCALE GENOMIC DNA]</scope>
</reference>
<proteinExistence type="predicted"/>
<dbReference type="EMBL" id="CP013065">
    <property type="protein sequence ID" value="ALM13371.1"/>
    <property type="molecule type" value="Genomic_DNA"/>
</dbReference>
<organism evidence="1 2">
    <name type="scientific">Candidatus Peribacter riflensis</name>
    <dbReference type="NCBI Taxonomy" id="1735162"/>
    <lineage>
        <taxon>Bacteria</taxon>
        <taxon>Candidatus Peregrinibacteriota</taxon>
        <taxon>Candidatus Peribacteria</taxon>
        <taxon>Candidatus Peribacterales</taxon>
        <taxon>Candidatus Peribacteraceae</taxon>
        <taxon>Candidatus Peribacter</taxon>
    </lineage>
</organism>
<reference evidence="1 2" key="2">
    <citation type="journal article" date="2016" name="PeerJ">
        <title>Analysis of five complete genome sequences for members of the class Peribacteria in the recently recognized Peregrinibacteria bacterial phylum.</title>
        <authorList>
            <person name="Anantharaman K."/>
            <person name="Brown C.T."/>
            <person name="Burstein D."/>
            <person name="Castelle C.J."/>
            <person name="Probst A.J."/>
            <person name="Thomas B.C."/>
            <person name="Williams K.H."/>
            <person name="Banfield J.F."/>
        </authorList>
    </citation>
    <scope>NUCLEOTIDE SEQUENCE [LARGE SCALE GENOMIC DNA]</scope>
    <source>
        <strain evidence="1">RIFOXYD1_FULL_PER-ii_59_16</strain>
    </source>
</reference>
<accession>A0A0S1SL73</accession>
<accession>A0A0S1SVJ7</accession>
<evidence type="ECO:0000313" key="2">
    <source>
        <dbReference type="Proteomes" id="UP000069135"/>
    </source>
</evidence>
<accession>A0A0S1STX2</accession>
<dbReference type="Proteomes" id="UP000069135">
    <property type="component" value="Chromosome"/>
</dbReference>
<protein>
    <submittedName>
        <fullName evidence="1">Uncharacterized protein</fullName>
    </submittedName>
</protein>